<dbReference type="CDD" id="cd11304">
    <property type="entry name" value="Cadherin_repeat"/>
    <property type="match status" value="3"/>
</dbReference>
<reference evidence="13" key="1">
    <citation type="journal article" name="BMC Genomics">
        <title>Long-read sequencing and de novo genome assembly of marine medaka (Oryzias melastigma).</title>
        <authorList>
            <person name="Liang P."/>
            <person name="Saqib H.S.A."/>
            <person name="Ni X."/>
            <person name="Shen Y."/>
        </authorList>
    </citation>
    <scope>NUCLEOTIDE SEQUENCE</scope>
    <source>
        <strain evidence="13">Bigg-433</strain>
    </source>
</reference>
<evidence type="ECO:0000256" key="3">
    <source>
        <dbReference type="ARBA" id="ARBA00022723"/>
    </source>
</evidence>
<proteinExistence type="predicted"/>
<dbReference type="SMART" id="SM01055">
    <property type="entry name" value="Cadherin_pro"/>
    <property type="match status" value="1"/>
</dbReference>
<evidence type="ECO:0000256" key="7">
    <source>
        <dbReference type="ARBA" id="ARBA00022889"/>
    </source>
</evidence>
<accession>A0A834BUL3</accession>
<dbReference type="Gene3D" id="2.60.40.60">
    <property type="entry name" value="Cadherins"/>
    <property type="match status" value="5"/>
</dbReference>
<sequence>MAVVSTAEESSCRPGFESESLIFRVNRKHLKPGTRLGKVGFTDCTDRIQFLFNTDDSHFVLNSDGVLIVQRGVDLHEGHQDFFVHSWDSEGNKMTVPVMVLLEHHYESWDAEQHHGGRRHQNHHNTRLDSASIKETAGHPDVAVRYFPKSSNGLRRRKRDWVIPPFNYPENHDGPFPYKIAQVRSSDDKMKMVTYSIMGPGVDEDPKGLFTMDKDTGDLYVYQRLDREKQANYKVLATDADEPGNDNSIIKYTILSQEPKLPNDHMFTIDFNNGAIMVEDAGLDRETYPEYTLEIQAADMFGEGLTGKTKVVLKVADRNDNAPVFIQSTVSTTCVTLQFKIGSDPAGWLKVDEDTGLVTVKSLMDRESAFVKNDTYTALILSYDDDVVPATGTGTLSITLEDVNDNPPFIVERNITVCRDDSTPVLLTVADKDGPHHSAPYNVMVDEVSKPNWSAQMNTDRTGVELVLKSNELSGTYPVILRVSDTGGLEQDCFIQVKVCSCVENERVCAPLRNGWSVKDQIIWGVVGGTLLLSMVLAVLYFSTRERLKERKRYFIIRWRKQPDTQFQE</sequence>
<feature type="domain" description="Cadherin" evidence="12">
    <location>
        <begin position="180"/>
        <end position="233"/>
    </location>
</feature>
<keyword evidence="8 11" id="KW-0472">Membrane</keyword>
<keyword evidence="11" id="KW-1133">Transmembrane helix</keyword>
<name>A0A834BUL3_ORYME</name>
<evidence type="ECO:0000256" key="1">
    <source>
        <dbReference type="ARBA" id="ARBA00004236"/>
    </source>
</evidence>
<dbReference type="GO" id="GO:0045296">
    <property type="term" value="F:cadherin binding"/>
    <property type="evidence" value="ECO:0007669"/>
    <property type="project" value="TreeGrafter"/>
</dbReference>
<dbReference type="InterPro" id="IPR039808">
    <property type="entry name" value="Cadherin"/>
</dbReference>
<dbReference type="FunFam" id="2.60.40.60:FF:000011">
    <property type="entry name" value="Cadherin 1"/>
    <property type="match status" value="1"/>
</dbReference>
<comment type="caution">
    <text evidence="13">The sequence shown here is derived from an EMBL/GenBank/DDBJ whole genome shotgun (WGS) entry which is preliminary data.</text>
</comment>
<gene>
    <name evidence="13" type="ORF">FQA47_018909</name>
</gene>
<dbReference type="GO" id="GO:0007043">
    <property type="term" value="P:cell-cell junction assembly"/>
    <property type="evidence" value="ECO:0007669"/>
    <property type="project" value="TreeGrafter"/>
</dbReference>
<dbReference type="GO" id="GO:0016342">
    <property type="term" value="C:catenin complex"/>
    <property type="evidence" value="ECO:0007669"/>
    <property type="project" value="TreeGrafter"/>
</dbReference>
<keyword evidence="7" id="KW-0130">Cell adhesion</keyword>
<evidence type="ECO:0000259" key="12">
    <source>
        <dbReference type="PROSITE" id="PS50268"/>
    </source>
</evidence>
<dbReference type="Pfam" id="PF00028">
    <property type="entry name" value="Cadherin"/>
    <property type="match status" value="1"/>
</dbReference>
<evidence type="ECO:0000256" key="9">
    <source>
        <dbReference type="ARBA" id="ARBA00023180"/>
    </source>
</evidence>
<dbReference type="GO" id="GO:0005912">
    <property type="term" value="C:adherens junction"/>
    <property type="evidence" value="ECO:0007669"/>
    <property type="project" value="TreeGrafter"/>
</dbReference>
<dbReference type="InterPro" id="IPR002126">
    <property type="entry name" value="Cadherin-like_dom"/>
</dbReference>
<evidence type="ECO:0000256" key="6">
    <source>
        <dbReference type="ARBA" id="ARBA00022837"/>
    </source>
</evidence>
<evidence type="ECO:0000256" key="11">
    <source>
        <dbReference type="SAM" id="Phobius"/>
    </source>
</evidence>
<keyword evidence="4" id="KW-0732">Signal</keyword>
<dbReference type="InterPro" id="IPR014868">
    <property type="entry name" value="Cadherin_pro_dom"/>
</dbReference>
<dbReference type="SUPFAM" id="SSF49313">
    <property type="entry name" value="Cadherin-like"/>
    <property type="match status" value="5"/>
</dbReference>
<dbReference type="GO" id="GO:0008013">
    <property type="term" value="F:beta-catenin binding"/>
    <property type="evidence" value="ECO:0007669"/>
    <property type="project" value="TreeGrafter"/>
</dbReference>
<dbReference type="GO" id="GO:0034332">
    <property type="term" value="P:adherens junction organization"/>
    <property type="evidence" value="ECO:0007669"/>
    <property type="project" value="TreeGrafter"/>
</dbReference>
<keyword evidence="3" id="KW-0479">Metal-binding</keyword>
<keyword evidence="2" id="KW-1003">Cell membrane</keyword>
<keyword evidence="11" id="KW-0812">Transmembrane</keyword>
<dbReference type="PRINTS" id="PR00205">
    <property type="entry name" value="CADHERIN"/>
</dbReference>
<comment type="subcellular location">
    <subcellularLocation>
        <location evidence="1">Cell membrane</location>
    </subcellularLocation>
</comment>
<dbReference type="Pfam" id="PF08758">
    <property type="entry name" value="Cadherin_pro"/>
    <property type="match status" value="1"/>
</dbReference>
<feature type="transmembrane region" description="Helical" evidence="11">
    <location>
        <begin position="522"/>
        <end position="543"/>
    </location>
</feature>
<dbReference type="GO" id="GO:0005509">
    <property type="term" value="F:calcium ion binding"/>
    <property type="evidence" value="ECO:0007669"/>
    <property type="project" value="UniProtKB-UniRule"/>
</dbReference>
<feature type="domain" description="Cadherin" evidence="12">
    <location>
        <begin position="337"/>
        <end position="410"/>
    </location>
</feature>
<protein>
    <submittedName>
        <fullName evidence="13">Cadherin-1</fullName>
    </submittedName>
</protein>
<dbReference type="PROSITE" id="PS00232">
    <property type="entry name" value="CADHERIN_1"/>
    <property type="match status" value="1"/>
</dbReference>
<dbReference type="InterPro" id="IPR015919">
    <property type="entry name" value="Cadherin-like_sf"/>
</dbReference>
<keyword evidence="9" id="KW-0325">Glycoprotein</keyword>
<keyword evidence="5" id="KW-0677">Repeat</keyword>
<evidence type="ECO:0000256" key="2">
    <source>
        <dbReference type="ARBA" id="ARBA00022475"/>
    </source>
</evidence>
<dbReference type="PROSITE" id="PS50268">
    <property type="entry name" value="CADHERIN_2"/>
    <property type="match status" value="3"/>
</dbReference>
<dbReference type="GO" id="GO:0016477">
    <property type="term" value="P:cell migration"/>
    <property type="evidence" value="ECO:0007669"/>
    <property type="project" value="TreeGrafter"/>
</dbReference>
<evidence type="ECO:0000313" key="14">
    <source>
        <dbReference type="Proteomes" id="UP000646548"/>
    </source>
</evidence>
<dbReference type="SMART" id="SM00112">
    <property type="entry name" value="CA"/>
    <property type="match status" value="2"/>
</dbReference>
<dbReference type="GO" id="GO:0016339">
    <property type="term" value="P:calcium-dependent cell-cell adhesion via plasma membrane cell adhesion molecules"/>
    <property type="evidence" value="ECO:0007669"/>
    <property type="project" value="TreeGrafter"/>
</dbReference>
<dbReference type="Proteomes" id="UP000646548">
    <property type="component" value="Unassembled WGS sequence"/>
</dbReference>
<dbReference type="InterPro" id="IPR020894">
    <property type="entry name" value="Cadherin_CS"/>
</dbReference>
<evidence type="ECO:0000256" key="8">
    <source>
        <dbReference type="ARBA" id="ARBA00023136"/>
    </source>
</evidence>
<dbReference type="FunFam" id="2.60.40.60:FF:000191">
    <property type="entry name" value="Cadherin 1"/>
    <property type="match status" value="1"/>
</dbReference>
<dbReference type="GO" id="GO:0005737">
    <property type="term" value="C:cytoplasm"/>
    <property type="evidence" value="ECO:0007669"/>
    <property type="project" value="TreeGrafter"/>
</dbReference>
<dbReference type="GO" id="GO:0044331">
    <property type="term" value="P:cell-cell adhesion mediated by cadherin"/>
    <property type="evidence" value="ECO:0007669"/>
    <property type="project" value="TreeGrafter"/>
</dbReference>
<organism evidence="13 14">
    <name type="scientific">Oryzias melastigma</name>
    <name type="common">Marine medaka</name>
    <dbReference type="NCBI Taxonomy" id="30732"/>
    <lineage>
        <taxon>Eukaryota</taxon>
        <taxon>Metazoa</taxon>
        <taxon>Chordata</taxon>
        <taxon>Craniata</taxon>
        <taxon>Vertebrata</taxon>
        <taxon>Euteleostomi</taxon>
        <taxon>Actinopterygii</taxon>
        <taxon>Neopterygii</taxon>
        <taxon>Teleostei</taxon>
        <taxon>Neoteleostei</taxon>
        <taxon>Acanthomorphata</taxon>
        <taxon>Ovalentaria</taxon>
        <taxon>Atherinomorphae</taxon>
        <taxon>Beloniformes</taxon>
        <taxon>Adrianichthyidae</taxon>
        <taxon>Oryziinae</taxon>
        <taxon>Oryzias</taxon>
    </lineage>
</organism>
<dbReference type="GO" id="GO:0007156">
    <property type="term" value="P:homophilic cell adhesion via plasma membrane adhesion molecules"/>
    <property type="evidence" value="ECO:0007669"/>
    <property type="project" value="InterPro"/>
</dbReference>
<evidence type="ECO:0000313" key="13">
    <source>
        <dbReference type="EMBL" id="KAF6720028.1"/>
    </source>
</evidence>
<evidence type="ECO:0000256" key="5">
    <source>
        <dbReference type="ARBA" id="ARBA00022737"/>
    </source>
</evidence>
<dbReference type="EMBL" id="WKFB01000537">
    <property type="protein sequence ID" value="KAF6720028.1"/>
    <property type="molecule type" value="Genomic_DNA"/>
</dbReference>
<dbReference type="GO" id="GO:0000902">
    <property type="term" value="P:cell morphogenesis"/>
    <property type="evidence" value="ECO:0007669"/>
    <property type="project" value="TreeGrafter"/>
</dbReference>
<feature type="domain" description="Cadherin" evidence="12">
    <location>
        <begin position="235"/>
        <end position="325"/>
    </location>
</feature>
<keyword evidence="6 10" id="KW-0106">Calcium</keyword>
<dbReference type="FunFam" id="2.60.40.60:FF:000095">
    <property type="entry name" value="Cadherin 13"/>
    <property type="match status" value="1"/>
</dbReference>
<dbReference type="AlphaFoldDB" id="A0A834BUL3"/>
<evidence type="ECO:0000256" key="10">
    <source>
        <dbReference type="PROSITE-ProRule" id="PRU00043"/>
    </source>
</evidence>
<evidence type="ECO:0000256" key="4">
    <source>
        <dbReference type="ARBA" id="ARBA00022729"/>
    </source>
</evidence>
<dbReference type="PANTHER" id="PTHR24027:SF319">
    <property type="entry name" value="CADHERIN-1"/>
    <property type="match status" value="1"/>
</dbReference>
<dbReference type="PANTHER" id="PTHR24027">
    <property type="entry name" value="CADHERIN-23"/>
    <property type="match status" value="1"/>
</dbReference>